<dbReference type="Proteomes" id="UP001487740">
    <property type="component" value="Unassembled WGS sequence"/>
</dbReference>
<keyword evidence="3" id="KW-1185">Reference proteome</keyword>
<evidence type="ECO:0000256" key="1">
    <source>
        <dbReference type="SAM" id="MobiDB-lite"/>
    </source>
</evidence>
<comment type="caution">
    <text evidence="2">The sequence shown here is derived from an EMBL/GenBank/DDBJ whole genome shotgun (WGS) entry which is preliminary data.</text>
</comment>
<sequence length="66" mass="7416">MALDFGRESHHSSRAGRKRRWRDGGLGGWEAWVDHWIYTKAGASGVSPVAECYDAVRCIKSSFPHI</sequence>
<name>A0AAW0SP51_SCYPA</name>
<dbReference type="AlphaFoldDB" id="A0AAW0SP51"/>
<organism evidence="2 3">
    <name type="scientific">Scylla paramamosain</name>
    <name type="common">Mud crab</name>
    <dbReference type="NCBI Taxonomy" id="85552"/>
    <lineage>
        <taxon>Eukaryota</taxon>
        <taxon>Metazoa</taxon>
        <taxon>Ecdysozoa</taxon>
        <taxon>Arthropoda</taxon>
        <taxon>Crustacea</taxon>
        <taxon>Multicrustacea</taxon>
        <taxon>Malacostraca</taxon>
        <taxon>Eumalacostraca</taxon>
        <taxon>Eucarida</taxon>
        <taxon>Decapoda</taxon>
        <taxon>Pleocyemata</taxon>
        <taxon>Brachyura</taxon>
        <taxon>Eubrachyura</taxon>
        <taxon>Portunoidea</taxon>
        <taxon>Portunidae</taxon>
        <taxon>Portuninae</taxon>
        <taxon>Scylla</taxon>
    </lineage>
</organism>
<evidence type="ECO:0000313" key="3">
    <source>
        <dbReference type="Proteomes" id="UP001487740"/>
    </source>
</evidence>
<accession>A0AAW0SP51</accession>
<feature type="region of interest" description="Disordered" evidence="1">
    <location>
        <begin position="1"/>
        <end position="24"/>
    </location>
</feature>
<dbReference type="EMBL" id="JARAKH010000048">
    <property type="protein sequence ID" value="KAK8376876.1"/>
    <property type="molecule type" value="Genomic_DNA"/>
</dbReference>
<feature type="compositionally biased region" description="Basic and acidic residues" evidence="1">
    <location>
        <begin position="1"/>
        <end position="11"/>
    </location>
</feature>
<feature type="compositionally biased region" description="Basic residues" evidence="1">
    <location>
        <begin position="12"/>
        <end position="21"/>
    </location>
</feature>
<protein>
    <submittedName>
        <fullName evidence="2">Uncharacterized protein</fullName>
    </submittedName>
</protein>
<evidence type="ECO:0000313" key="2">
    <source>
        <dbReference type="EMBL" id="KAK8376876.1"/>
    </source>
</evidence>
<gene>
    <name evidence="2" type="ORF">O3P69_010071</name>
</gene>
<proteinExistence type="predicted"/>
<reference evidence="2 3" key="1">
    <citation type="submission" date="2023-03" db="EMBL/GenBank/DDBJ databases">
        <title>High-quality genome of Scylla paramamosain provides insights in environmental adaptation.</title>
        <authorList>
            <person name="Zhang L."/>
        </authorList>
    </citation>
    <scope>NUCLEOTIDE SEQUENCE [LARGE SCALE GENOMIC DNA]</scope>
    <source>
        <strain evidence="2">LZ_2023a</strain>
        <tissue evidence="2">Muscle</tissue>
    </source>
</reference>